<evidence type="ECO:0000256" key="3">
    <source>
        <dbReference type="ARBA" id="ARBA00022723"/>
    </source>
</evidence>
<keyword evidence="2" id="KW-0349">Heme</keyword>
<dbReference type="GO" id="GO:0020037">
    <property type="term" value="F:heme binding"/>
    <property type="evidence" value="ECO:0007669"/>
    <property type="project" value="InterPro"/>
</dbReference>
<reference evidence="7" key="1">
    <citation type="submission" date="2018-05" db="EMBL/GenBank/DDBJ databases">
        <authorList>
            <person name="Lanie J.A."/>
            <person name="Ng W.-L."/>
            <person name="Kazmierczak K.M."/>
            <person name="Andrzejewski T.M."/>
            <person name="Davidsen T.M."/>
            <person name="Wayne K.J."/>
            <person name="Tettelin H."/>
            <person name="Glass J.I."/>
            <person name="Rusch D."/>
            <person name="Podicherti R."/>
            <person name="Tsui H.-C.T."/>
            <person name="Winkler M.E."/>
        </authorList>
    </citation>
    <scope>NUCLEOTIDE SEQUENCE</scope>
</reference>
<dbReference type="PROSITE" id="PS51007">
    <property type="entry name" value="CYTC"/>
    <property type="match status" value="2"/>
</dbReference>
<evidence type="ECO:0000256" key="2">
    <source>
        <dbReference type="ARBA" id="ARBA00022617"/>
    </source>
</evidence>
<gene>
    <name evidence="7" type="ORF">METZ01_LOCUS88918</name>
</gene>
<dbReference type="GO" id="GO:0009055">
    <property type="term" value="F:electron transfer activity"/>
    <property type="evidence" value="ECO:0007669"/>
    <property type="project" value="InterPro"/>
</dbReference>
<feature type="domain" description="Cytochrome c" evidence="6">
    <location>
        <begin position="142"/>
        <end position="243"/>
    </location>
</feature>
<feature type="domain" description="Cytochrome c" evidence="6">
    <location>
        <begin position="27"/>
        <end position="121"/>
    </location>
</feature>
<name>A0A381V7A3_9ZZZZ</name>
<evidence type="ECO:0000256" key="5">
    <source>
        <dbReference type="ARBA" id="ARBA00023004"/>
    </source>
</evidence>
<sequence length="517" mass="57804">MIKRNMIFTVSALFIIFMILQAFKSNGEKNTSEKLYQEYCASCHGVSGDGTGDLAYLVYPKPRDFTGGKFKIKSTLPGLPPTDDDLFKTIRQGMPGTAMPAFNFLKDDEIKSLTGVIKEFSSLNNQNVRKISIPAELPYTDEIIDLGKSIYKQVGCNMCHGNRGKGDGPSSKKLTDSQGYPIIPKDFTSGVYIGGDTKRDLYLRFVAGIDGTPMPSYGNLADLLGRPKEEENKLGWALVHYVKSLEIIKSDVSNEQPKNGILIAAETNRSIRPEEFLNGKGSLWDDAVSYSIPISRLWQSTSVNYQMVNVKVLYNSNYISTKIEWEDQSQDQGLYRVQDFQDGAAIQFSIDGTKGFHGMGSEDHPTDIWFWKAEWQMRTNGKTESDIVLAYANRVSDSNVETYPQLMNDVAYLAGRDAGNINSETAKVSPVENVMAIGPQTVTSFPENEQKVMGSGIWDGQKWQVVFVRKLISDSKRKVNFIKGESIPIAFAIWNGSEKDRNGQKMVSTWYELDLKD</sequence>
<evidence type="ECO:0000313" key="7">
    <source>
        <dbReference type="EMBL" id="SVA36064.1"/>
    </source>
</evidence>
<protein>
    <recommendedName>
        <fullName evidence="6">Cytochrome c domain-containing protein</fullName>
    </recommendedName>
</protein>
<keyword evidence="4" id="KW-0249">Electron transport</keyword>
<keyword evidence="3" id="KW-0479">Metal-binding</keyword>
<dbReference type="Pfam" id="PF13442">
    <property type="entry name" value="Cytochrome_CBB3"/>
    <property type="match status" value="1"/>
</dbReference>
<dbReference type="EMBL" id="UINC01008007">
    <property type="protein sequence ID" value="SVA36064.1"/>
    <property type="molecule type" value="Genomic_DNA"/>
</dbReference>
<dbReference type="Pfam" id="PF00034">
    <property type="entry name" value="Cytochrom_C"/>
    <property type="match status" value="1"/>
</dbReference>
<dbReference type="InterPro" id="IPR036909">
    <property type="entry name" value="Cyt_c-like_dom_sf"/>
</dbReference>
<evidence type="ECO:0000256" key="4">
    <source>
        <dbReference type="ARBA" id="ARBA00022982"/>
    </source>
</evidence>
<dbReference type="InterPro" id="IPR019020">
    <property type="entry name" value="Cyt-c552/DMSO_Rdtase_haem-bd"/>
</dbReference>
<evidence type="ECO:0000259" key="6">
    <source>
        <dbReference type="PROSITE" id="PS51007"/>
    </source>
</evidence>
<dbReference type="GO" id="GO:0046872">
    <property type="term" value="F:metal ion binding"/>
    <property type="evidence" value="ECO:0007669"/>
    <property type="project" value="UniProtKB-KW"/>
</dbReference>
<proteinExistence type="predicted"/>
<organism evidence="7">
    <name type="scientific">marine metagenome</name>
    <dbReference type="NCBI Taxonomy" id="408172"/>
    <lineage>
        <taxon>unclassified sequences</taxon>
        <taxon>metagenomes</taxon>
        <taxon>ecological metagenomes</taxon>
    </lineage>
</organism>
<dbReference type="InterPro" id="IPR009056">
    <property type="entry name" value="Cyt_c-like_dom"/>
</dbReference>
<accession>A0A381V7A3</accession>
<keyword evidence="1" id="KW-0813">Transport</keyword>
<keyword evidence="5" id="KW-0408">Iron</keyword>
<dbReference type="Pfam" id="PF09459">
    <property type="entry name" value="EB_dh"/>
    <property type="match status" value="1"/>
</dbReference>
<dbReference type="Gene3D" id="2.60.40.1190">
    <property type="match status" value="1"/>
</dbReference>
<dbReference type="SUPFAM" id="SSF46626">
    <property type="entry name" value="Cytochrome c"/>
    <property type="match status" value="2"/>
</dbReference>
<dbReference type="Gene3D" id="1.10.760.10">
    <property type="entry name" value="Cytochrome c-like domain"/>
    <property type="match status" value="2"/>
</dbReference>
<evidence type="ECO:0000256" key="1">
    <source>
        <dbReference type="ARBA" id="ARBA00022448"/>
    </source>
</evidence>
<dbReference type="AlphaFoldDB" id="A0A381V7A3"/>